<evidence type="ECO:0000313" key="1">
    <source>
        <dbReference type="EMBL" id="KAG8387026.1"/>
    </source>
</evidence>
<dbReference type="PANTHER" id="PTHR33103">
    <property type="entry name" value="OS01G0153900 PROTEIN"/>
    <property type="match status" value="1"/>
</dbReference>
<comment type="caution">
    <text evidence="1">The sequence shown here is derived from an EMBL/GenBank/DDBJ whole genome shotgun (WGS) entry which is preliminary data.</text>
</comment>
<organism evidence="1 2">
    <name type="scientific">Buddleja alternifolia</name>
    <dbReference type="NCBI Taxonomy" id="168488"/>
    <lineage>
        <taxon>Eukaryota</taxon>
        <taxon>Viridiplantae</taxon>
        <taxon>Streptophyta</taxon>
        <taxon>Embryophyta</taxon>
        <taxon>Tracheophyta</taxon>
        <taxon>Spermatophyta</taxon>
        <taxon>Magnoliopsida</taxon>
        <taxon>eudicotyledons</taxon>
        <taxon>Gunneridae</taxon>
        <taxon>Pentapetalae</taxon>
        <taxon>asterids</taxon>
        <taxon>lamiids</taxon>
        <taxon>Lamiales</taxon>
        <taxon>Scrophulariaceae</taxon>
        <taxon>Buddlejeae</taxon>
        <taxon>Buddleja</taxon>
    </lineage>
</organism>
<dbReference type="Proteomes" id="UP000826271">
    <property type="component" value="Unassembled WGS sequence"/>
</dbReference>
<reference evidence="1" key="1">
    <citation type="submission" date="2019-10" db="EMBL/GenBank/DDBJ databases">
        <authorList>
            <person name="Zhang R."/>
            <person name="Pan Y."/>
            <person name="Wang J."/>
            <person name="Ma R."/>
            <person name="Yu S."/>
        </authorList>
    </citation>
    <scope>NUCLEOTIDE SEQUENCE</scope>
    <source>
        <strain evidence="1">LA-IB0</strain>
        <tissue evidence="1">Leaf</tissue>
    </source>
</reference>
<protein>
    <recommendedName>
        <fullName evidence="3">DUF674 domain-containing protein</fullName>
    </recommendedName>
</protein>
<gene>
    <name evidence="1" type="ORF">BUALT_Bualt03G0210300</name>
</gene>
<dbReference type="EMBL" id="WHWC01000003">
    <property type="protein sequence ID" value="KAG8387026.1"/>
    <property type="molecule type" value="Genomic_DNA"/>
</dbReference>
<dbReference type="PANTHER" id="PTHR33103:SF27">
    <property type="entry name" value="OS04G0594700 PROTEIN"/>
    <property type="match status" value="1"/>
</dbReference>
<dbReference type="AlphaFoldDB" id="A0AAV6XVI3"/>
<accession>A0AAV6XVI3</accession>
<dbReference type="InterPro" id="IPR007750">
    <property type="entry name" value="DUF674"/>
</dbReference>
<sequence length="375" mass="41379">MSSPEVDSDFADVLLSFLTLPLGTIMKILEKHYGDETAPVIGSLNSLRKGLADLNDVHFWTKGGKLMLLNPISSLADECCKLKLNIDHDTQPAKYFTCEDLHCNWRGSSGVRMYYDTARCQCGKLMNRQIGIRESISEAPNNDHGVFAKITVSFAISDDLQVAPNVTGSIIQILRNFGITDIDGAEQISLTLGLNEIMDLLKGLLVSKTPLTDLILNKRQTDVKFESSTLKESTSNSKKMVIKAIVQKSTKKLLFAIAKENFIDFLFSLLTIPLGGVASLVGSNTCLGSVDNLYRSISNLNGEEYLKTKDMESMLLKPELPPMLKIPLLDIKEIEFEIGLEEALNILGASLTSTCALTNGLMIKRVLMKQPKEEQ</sequence>
<proteinExistence type="predicted"/>
<evidence type="ECO:0008006" key="3">
    <source>
        <dbReference type="Google" id="ProtNLM"/>
    </source>
</evidence>
<dbReference type="Pfam" id="PF05056">
    <property type="entry name" value="DUF674"/>
    <property type="match status" value="1"/>
</dbReference>
<name>A0AAV6XVI3_9LAMI</name>
<evidence type="ECO:0000313" key="2">
    <source>
        <dbReference type="Proteomes" id="UP000826271"/>
    </source>
</evidence>
<keyword evidence="2" id="KW-1185">Reference proteome</keyword>